<keyword evidence="2" id="KW-1185">Reference proteome</keyword>
<sequence length="80" mass="9117">MVNFEYEDISNRMQDSCSIDDKEFKPCYDEIYSHYKKRYTEIVTGMHGQDEGGAFEKARACLEAIVNFCESDPDGCVSVG</sequence>
<accession>A0A4Y2TXR1</accession>
<comment type="caution">
    <text evidence="1">The sequence shown here is derived from an EMBL/GenBank/DDBJ whole genome shotgun (WGS) entry which is preliminary data.</text>
</comment>
<evidence type="ECO:0000313" key="2">
    <source>
        <dbReference type="Proteomes" id="UP000499080"/>
    </source>
</evidence>
<proteinExistence type="predicted"/>
<dbReference type="EMBL" id="BGPR01031217">
    <property type="protein sequence ID" value="GBO04137.1"/>
    <property type="molecule type" value="Genomic_DNA"/>
</dbReference>
<gene>
    <name evidence="1" type="ORF">AVEN_53006_1</name>
</gene>
<name>A0A4Y2TXR1_ARAVE</name>
<reference evidence="1 2" key="1">
    <citation type="journal article" date="2019" name="Sci. Rep.">
        <title>Orb-weaving spider Araneus ventricosus genome elucidates the spidroin gene catalogue.</title>
        <authorList>
            <person name="Kono N."/>
            <person name="Nakamura H."/>
            <person name="Ohtoshi R."/>
            <person name="Moran D.A.P."/>
            <person name="Shinohara A."/>
            <person name="Yoshida Y."/>
            <person name="Fujiwara M."/>
            <person name="Mori M."/>
            <person name="Tomita M."/>
            <person name="Arakawa K."/>
        </authorList>
    </citation>
    <scope>NUCLEOTIDE SEQUENCE [LARGE SCALE GENOMIC DNA]</scope>
</reference>
<organism evidence="1 2">
    <name type="scientific">Araneus ventricosus</name>
    <name type="common">Orbweaver spider</name>
    <name type="synonym">Epeira ventricosa</name>
    <dbReference type="NCBI Taxonomy" id="182803"/>
    <lineage>
        <taxon>Eukaryota</taxon>
        <taxon>Metazoa</taxon>
        <taxon>Ecdysozoa</taxon>
        <taxon>Arthropoda</taxon>
        <taxon>Chelicerata</taxon>
        <taxon>Arachnida</taxon>
        <taxon>Araneae</taxon>
        <taxon>Araneomorphae</taxon>
        <taxon>Entelegynae</taxon>
        <taxon>Araneoidea</taxon>
        <taxon>Araneidae</taxon>
        <taxon>Araneus</taxon>
    </lineage>
</organism>
<protein>
    <submittedName>
        <fullName evidence="1">Uncharacterized protein</fullName>
    </submittedName>
</protein>
<dbReference type="AlphaFoldDB" id="A0A4Y2TXR1"/>
<dbReference type="Proteomes" id="UP000499080">
    <property type="component" value="Unassembled WGS sequence"/>
</dbReference>
<evidence type="ECO:0000313" key="1">
    <source>
        <dbReference type="EMBL" id="GBO04137.1"/>
    </source>
</evidence>